<proteinExistence type="inferred from homology"/>
<evidence type="ECO:0000256" key="2">
    <source>
        <dbReference type="ARBA" id="ARBA00005684"/>
    </source>
</evidence>
<evidence type="ECO:0000256" key="10">
    <source>
        <dbReference type="RuleBase" id="RU361207"/>
    </source>
</evidence>
<comment type="similarity">
    <text evidence="2 10">Belongs to the disproportionating enzyme family.</text>
</comment>
<organism evidence="11 12">
    <name type="scientific">Candidatus Scatomorpha merdipullorum</name>
    <dbReference type="NCBI Taxonomy" id="2840927"/>
    <lineage>
        <taxon>Bacteria</taxon>
        <taxon>Bacillati</taxon>
        <taxon>Bacillota</taxon>
        <taxon>Clostridia</taxon>
        <taxon>Eubacteriales</taxon>
        <taxon>Candidatus Scatomorpha</taxon>
    </lineage>
</organism>
<dbReference type="GO" id="GO:0004134">
    <property type="term" value="F:4-alpha-glucanotransferase activity"/>
    <property type="evidence" value="ECO:0007669"/>
    <property type="project" value="UniProtKB-EC"/>
</dbReference>
<evidence type="ECO:0000256" key="1">
    <source>
        <dbReference type="ARBA" id="ARBA00000439"/>
    </source>
</evidence>
<dbReference type="GO" id="GO:0005975">
    <property type="term" value="P:carbohydrate metabolic process"/>
    <property type="evidence" value="ECO:0007669"/>
    <property type="project" value="InterPro"/>
</dbReference>
<dbReference type="Gene3D" id="3.20.20.80">
    <property type="entry name" value="Glycosidases"/>
    <property type="match status" value="1"/>
</dbReference>
<reference evidence="11" key="1">
    <citation type="submission" date="2020-10" db="EMBL/GenBank/DDBJ databases">
        <authorList>
            <person name="Gilroy R."/>
        </authorList>
    </citation>
    <scope>NUCLEOTIDE SEQUENCE</scope>
    <source>
        <strain evidence="11">ChiHjej10B9-9673</strain>
    </source>
</reference>
<keyword evidence="5 10" id="KW-0328">Glycosyltransferase</keyword>
<dbReference type="Pfam" id="PF02446">
    <property type="entry name" value="Glyco_hydro_77"/>
    <property type="match status" value="1"/>
</dbReference>
<protein>
    <recommendedName>
        <fullName evidence="4 10">4-alpha-glucanotransferase</fullName>
        <ecNumber evidence="3 10">2.4.1.25</ecNumber>
    </recommendedName>
    <alternativeName>
        <fullName evidence="8 10">Amylomaltase</fullName>
    </alternativeName>
    <alternativeName>
        <fullName evidence="9 10">Disproportionating enzyme</fullName>
    </alternativeName>
</protein>
<gene>
    <name evidence="11" type="primary">malQ</name>
    <name evidence="11" type="ORF">IAC18_05600</name>
</gene>
<comment type="catalytic activity">
    <reaction evidence="1 10">
        <text>Transfers a segment of a (1-&gt;4)-alpha-D-glucan to a new position in an acceptor, which may be glucose or a (1-&gt;4)-alpha-D-glucan.</text>
        <dbReference type="EC" id="2.4.1.25"/>
    </reaction>
</comment>
<dbReference type="NCBIfam" id="TIGR00217">
    <property type="entry name" value="malQ"/>
    <property type="match status" value="1"/>
</dbReference>
<accession>A0A9D1FDC0</accession>
<evidence type="ECO:0000256" key="9">
    <source>
        <dbReference type="ARBA" id="ARBA00031501"/>
    </source>
</evidence>
<dbReference type="InterPro" id="IPR017853">
    <property type="entry name" value="GH"/>
</dbReference>
<evidence type="ECO:0000256" key="5">
    <source>
        <dbReference type="ARBA" id="ARBA00022676"/>
    </source>
</evidence>
<evidence type="ECO:0000313" key="12">
    <source>
        <dbReference type="Proteomes" id="UP000824001"/>
    </source>
</evidence>
<dbReference type="PANTHER" id="PTHR32438:SF5">
    <property type="entry name" value="4-ALPHA-GLUCANOTRANSFERASE DPE1, CHLOROPLASTIC_AMYLOPLASTIC"/>
    <property type="match status" value="1"/>
</dbReference>
<dbReference type="InterPro" id="IPR003385">
    <property type="entry name" value="Glyco_hydro_77"/>
</dbReference>
<evidence type="ECO:0000256" key="8">
    <source>
        <dbReference type="ARBA" id="ARBA00031423"/>
    </source>
</evidence>
<name>A0A9D1FDC0_9FIRM</name>
<dbReference type="Proteomes" id="UP000824001">
    <property type="component" value="Unassembled WGS sequence"/>
</dbReference>
<comment type="caution">
    <text evidence="11">The sequence shown here is derived from an EMBL/GenBank/DDBJ whole genome shotgun (WGS) entry which is preliminary data.</text>
</comment>
<keyword evidence="6 10" id="KW-0808">Transferase</keyword>
<evidence type="ECO:0000256" key="6">
    <source>
        <dbReference type="ARBA" id="ARBA00022679"/>
    </source>
</evidence>
<dbReference type="EC" id="2.4.1.25" evidence="3 10"/>
<dbReference type="EMBL" id="DVJK01000157">
    <property type="protein sequence ID" value="HIS67022.1"/>
    <property type="molecule type" value="Genomic_DNA"/>
</dbReference>
<dbReference type="PANTHER" id="PTHR32438">
    <property type="entry name" value="4-ALPHA-GLUCANOTRANSFERASE DPE1, CHLOROPLASTIC/AMYLOPLASTIC"/>
    <property type="match status" value="1"/>
</dbReference>
<evidence type="ECO:0000256" key="3">
    <source>
        <dbReference type="ARBA" id="ARBA00012560"/>
    </source>
</evidence>
<reference evidence="11" key="2">
    <citation type="journal article" date="2021" name="PeerJ">
        <title>Extensive microbial diversity within the chicken gut microbiome revealed by metagenomics and culture.</title>
        <authorList>
            <person name="Gilroy R."/>
            <person name="Ravi A."/>
            <person name="Getino M."/>
            <person name="Pursley I."/>
            <person name="Horton D.L."/>
            <person name="Alikhan N.F."/>
            <person name="Baker D."/>
            <person name="Gharbi K."/>
            <person name="Hall N."/>
            <person name="Watson M."/>
            <person name="Adriaenssens E.M."/>
            <person name="Foster-Nyarko E."/>
            <person name="Jarju S."/>
            <person name="Secka A."/>
            <person name="Antonio M."/>
            <person name="Oren A."/>
            <person name="Chaudhuri R.R."/>
            <person name="La Ragione R."/>
            <person name="Hildebrand F."/>
            <person name="Pallen M.J."/>
        </authorList>
    </citation>
    <scope>NUCLEOTIDE SEQUENCE</scope>
    <source>
        <strain evidence="11">ChiHjej10B9-9673</strain>
    </source>
</reference>
<dbReference type="AlphaFoldDB" id="A0A9D1FDC0"/>
<keyword evidence="7 10" id="KW-0119">Carbohydrate metabolism</keyword>
<sequence>MRKCGILLPVSSLPSRYGIGSFGEEAYKFADFLAASGQGAWQILPLGPTSYGDSPYSSFSSAAGNPYFIDLDLLIADGLLKRSEAEGVDWGADPSHVDYGKIYEHRFELLRLAAERGWERDAGELAAFAEANRGWLPDYALFMALKRRYGMKSWIEWPDEDARMREPAALEKYRRELDADIRLFTYAQFLFFGQWEKLRAYVHSLGIEIIGDVPIYVALDSADVWADPESFLLDERNVPTVVAGVPPDYFCADGQLWGNPIYDWERMKADGYGWWIRRIESAKRLYDVIRIDHFRGFDSYWAVPYGEETAINGEWRTGPGIDLVRVLRDWFHDTRFIAEDLGFLTPRVMQLVEESGFPGMKVLEFAFDSREPSNYLPHTYSPNCVCYVGTHDNETAMQWWKKINRDDSRFARRYLGLNSREGVNWGLIRGGMGSVAELFVAQLQDYLGLGAEARINEPGTPTGNWTWRLTPGMLTDELAEKIREYARMYGRLNPLSRASE</sequence>
<evidence type="ECO:0000313" key="11">
    <source>
        <dbReference type="EMBL" id="HIS67022.1"/>
    </source>
</evidence>
<evidence type="ECO:0000256" key="7">
    <source>
        <dbReference type="ARBA" id="ARBA00023277"/>
    </source>
</evidence>
<dbReference type="NCBIfam" id="NF011080">
    <property type="entry name" value="PRK14508.1-3"/>
    <property type="match status" value="1"/>
</dbReference>
<evidence type="ECO:0000256" key="4">
    <source>
        <dbReference type="ARBA" id="ARBA00020295"/>
    </source>
</evidence>
<dbReference type="SUPFAM" id="SSF51445">
    <property type="entry name" value="(Trans)glycosidases"/>
    <property type="match status" value="1"/>
</dbReference>